<proteinExistence type="inferred from homology"/>
<evidence type="ECO:0000256" key="5">
    <source>
        <dbReference type="ARBA" id="ARBA00022801"/>
    </source>
</evidence>
<gene>
    <name evidence="8" type="ORF">FYK55_10255</name>
</gene>
<dbReference type="InterPro" id="IPR012933">
    <property type="entry name" value="HicA_mRNA_interferase"/>
</dbReference>
<accession>A0A5M6D8L2</accession>
<dbReference type="Proteomes" id="UP000324479">
    <property type="component" value="Unassembled WGS sequence"/>
</dbReference>
<dbReference type="GO" id="GO:0003729">
    <property type="term" value="F:mRNA binding"/>
    <property type="evidence" value="ECO:0007669"/>
    <property type="project" value="InterPro"/>
</dbReference>
<organism evidence="8 9">
    <name type="scientific">Roseiconus nitratireducens</name>
    <dbReference type="NCBI Taxonomy" id="2605748"/>
    <lineage>
        <taxon>Bacteria</taxon>
        <taxon>Pseudomonadati</taxon>
        <taxon>Planctomycetota</taxon>
        <taxon>Planctomycetia</taxon>
        <taxon>Pirellulales</taxon>
        <taxon>Pirellulaceae</taxon>
        <taxon>Roseiconus</taxon>
    </lineage>
</organism>
<protein>
    <submittedName>
        <fullName evidence="8">Type II toxin-antitoxin system HicA family toxin</fullName>
    </submittedName>
</protein>
<evidence type="ECO:0000256" key="3">
    <source>
        <dbReference type="ARBA" id="ARBA00022722"/>
    </source>
</evidence>
<dbReference type="PANTHER" id="PTHR34873:SF3">
    <property type="entry name" value="ADDICTION MODULE TOXIN, HICA FAMILY"/>
    <property type="match status" value="1"/>
</dbReference>
<keyword evidence="9" id="KW-1185">Reference proteome</keyword>
<dbReference type="Gene3D" id="3.30.920.30">
    <property type="entry name" value="Hypothetical protein"/>
    <property type="match status" value="1"/>
</dbReference>
<keyword evidence="7" id="KW-0346">Stress response</keyword>
<dbReference type="InterPro" id="IPR038570">
    <property type="entry name" value="HicA_sf"/>
</dbReference>
<dbReference type="PANTHER" id="PTHR34873">
    <property type="entry name" value="SSR1766 PROTEIN"/>
    <property type="match status" value="1"/>
</dbReference>
<keyword evidence="2" id="KW-1277">Toxin-antitoxin system</keyword>
<evidence type="ECO:0000256" key="7">
    <source>
        <dbReference type="ARBA" id="ARBA00023016"/>
    </source>
</evidence>
<sequence length="74" mass="8417">MGSRPQLNFRQVAKKLKKFGFDKDRQRGSHVVFRNETSSRTTTVPDHGKKPLKTGTLKSIIEQAGIDADEFWKA</sequence>
<evidence type="ECO:0000256" key="2">
    <source>
        <dbReference type="ARBA" id="ARBA00022649"/>
    </source>
</evidence>
<keyword evidence="6" id="KW-0694">RNA-binding</keyword>
<dbReference type="GO" id="GO:0004519">
    <property type="term" value="F:endonuclease activity"/>
    <property type="evidence" value="ECO:0007669"/>
    <property type="project" value="UniProtKB-KW"/>
</dbReference>
<dbReference type="Pfam" id="PF07927">
    <property type="entry name" value="HicA_toxin"/>
    <property type="match status" value="1"/>
</dbReference>
<comment type="caution">
    <text evidence="8">The sequence shown here is derived from an EMBL/GenBank/DDBJ whole genome shotgun (WGS) entry which is preliminary data.</text>
</comment>
<keyword evidence="3" id="KW-0540">Nuclease</keyword>
<evidence type="ECO:0000313" key="8">
    <source>
        <dbReference type="EMBL" id="KAA5543878.1"/>
    </source>
</evidence>
<comment type="similarity">
    <text evidence="1">Belongs to the HicA mRNA interferase family.</text>
</comment>
<dbReference type="AlphaFoldDB" id="A0A5M6D8L2"/>
<dbReference type="GO" id="GO:0016787">
    <property type="term" value="F:hydrolase activity"/>
    <property type="evidence" value="ECO:0007669"/>
    <property type="project" value="UniProtKB-KW"/>
</dbReference>
<evidence type="ECO:0000256" key="4">
    <source>
        <dbReference type="ARBA" id="ARBA00022759"/>
    </source>
</evidence>
<dbReference type="SUPFAM" id="SSF54786">
    <property type="entry name" value="YcfA/nrd intein domain"/>
    <property type="match status" value="1"/>
</dbReference>
<name>A0A5M6D8L2_9BACT</name>
<evidence type="ECO:0000256" key="6">
    <source>
        <dbReference type="ARBA" id="ARBA00022884"/>
    </source>
</evidence>
<evidence type="ECO:0000313" key="9">
    <source>
        <dbReference type="Proteomes" id="UP000324479"/>
    </source>
</evidence>
<reference evidence="8 9" key="1">
    <citation type="submission" date="2019-08" db="EMBL/GenBank/DDBJ databases">
        <authorList>
            <person name="Dhanesh K."/>
            <person name="Kumar G."/>
            <person name="Sasikala C."/>
            <person name="Venkata Ramana C."/>
        </authorList>
    </citation>
    <scope>NUCLEOTIDE SEQUENCE [LARGE SCALE GENOMIC DNA]</scope>
    <source>
        <strain evidence="8 9">JC645</strain>
    </source>
</reference>
<dbReference type="EMBL" id="VWOX01000005">
    <property type="protein sequence ID" value="KAA5543878.1"/>
    <property type="molecule type" value="Genomic_DNA"/>
</dbReference>
<evidence type="ECO:0000256" key="1">
    <source>
        <dbReference type="ARBA" id="ARBA00006620"/>
    </source>
</evidence>
<keyword evidence="5" id="KW-0378">Hydrolase</keyword>
<keyword evidence="4" id="KW-0255">Endonuclease</keyword>